<evidence type="ECO:0000256" key="2">
    <source>
        <dbReference type="SAM" id="SignalP"/>
    </source>
</evidence>
<comment type="caution">
    <text evidence="3">The sequence shown here is derived from an EMBL/GenBank/DDBJ whole genome shotgun (WGS) entry which is preliminary data.</text>
</comment>
<feature type="compositionally biased region" description="Low complexity" evidence="1">
    <location>
        <begin position="316"/>
        <end position="337"/>
    </location>
</feature>
<dbReference type="PANTHER" id="PTHR36220">
    <property type="entry name" value="UNNAMED PRODUCT"/>
    <property type="match status" value="1"/>
</dbReference>
<gene>
    <name evidence="3" type="ORF">KIPB_003526</name>
</gene>
<evidence type="ECO:0000313" key="4">
    <source>
        <dbReference type="Proteomes" id="UP000265618"/>
    </source>
</evidence>
<accession>A0A9K3CT25</accession>
<feature type="signal peptide" evidence="2">
    <location>
        <begin position="1"/>
        <end position="21"/>
    </location>
</feature>
<sequence length="347" mass="36411">MGPPLLLALLVVGCVVGNVCATHNYKLDWMGNVTDPNPSNHDFGHFGQTVDVAGAWSVVGAPETDGAMRGAGTAYVYHKDSDSEWVYSQTLDTPVTDHQGMGSSVAMSGDWLVVSAPSSGNSYVFVYKRTDGVYTLTNTFTHPDPSTQYYGTSVAMYIHPDPDTEGPNETDGFIVVGSPTDNYGSGAALVYLLADGAWQYQDTLAASTHLDTDGQAYGYTVDVYNTTAVLACETEGYAAMFEYRTPDGCEAGNPVWQGTDTFQVPDCPGSLSLSLYVAPPTEDGIVPIDFLAIGCPSYVPLITHPRPAPNVSGCDSACPSTHPSPAPSATASASGATLKGDDSPTGK</sequence>
<dbReference type="Proteomes" id="UP000265618">
    <property type="component" value="Unassembled WGS sequence"/>
</dbReference>
<dbReference type="PANTHER" id="PTHR36220:SF1">
    <property type="entry name" value="GAMMA TUBULIN COMPLEX COMPONENT C-TERMINAL DOMAIN-CONTAINING PROTEIN"/>
    <property type="match status" value="1"/>
</dbReference>
<feature type="region of interest" description="Disordered" evidence="1">
    <location>
        <begin position="312"/>
        <end position="347"/>
    </location>
</feature>
<organism evidence="3 4">
    <name type="scientific">Kipferlia bialata</name>
    <dbReference type="NCBI Taxonomy" id="797122"/>
    <lineage>
        <taxon>Eukaryota</taxon>
        <taxon>Metamonada</taxon>
        <taxon>Carpediemonas-like organisms</taxon>
        <taxon>Kipferlia</taxon>
    </lineage>
</organism>
<feature type="chain" id="PRO_5039945606" evidence="2">
    <location>
        <begin position="22"/>
        <end position="347"/>
    </location>
</feature>
<dbReference type="InterPro" id="IPR028994">
    <property type="entry name" value="Integrin_alpha_N"/>
</dbReference>
<reference evidence="3 4" key="1">
    <citation type="journal article" date="2018" name="PLoS ONE">
        <title>The draft genome of Kipferlia bialata reveals reductive genome evolution in fornicate parasites.</title>
        <authorList>
            <person name="Tanifuji G."/>
            <person name="Takabayashi S."/>
            <person name="Kume K."/>
            <person name="Takagi M."/>
            <person name="Nakayama T."/>
            <person name="Kamikawa R."/>
            <person name="Inagaki Y."/>
            <person name="Hashimoto T."/>
        </authorList>
    </citation>
    <scope>NUCLEOTIDE SEQUENCE [LARGE SCALE GENOMIC DNA]</scope>
    <source>
        <strain evidence="3">NY0173</strain>
    </source>
</reference>
<protein>
    <submittedName>
        <fullName evidence="3">Uncharacterized protein</fullName>
    </submittedName>
</protein>
<dbReference type="AlphaFoldDB" id="A0A9K3CT25"/>
<keyword evidence="4" id="KW-1185">Reference proteome</keyword>
<name>A0A9K3CT25_9EUKA</name>
<keyword evidence="2" id="KW-0732">Signal</keyword>
<evidence type="ECO:0000313" key="3">
    <source>
        <dbReference type="EMBL" id="GIQ82397.1"/>
    </source>
</evidence>
<dbReference type="Gene3D" id="2.130.10.130">
    <property type="entry name" value="Integrin alpha, N-terminal"/>
    <property type="match status" value="1"/>
</dbReference>
<dbReference type="EMBL" id="BDIP01000682">
    <property type="protein sequence ID" value="GIQ82397.1"/>
    <property type="molecule type" value="Genomic_DNA"/>
</dbReference>
<evidence type="ECO:0000256" key="1">
    <source>
        <dbReference type="SAM" id="MobiDB-lite"/>
    </source>
</evidence>
<proteinExistence type="predicted"/>